<feature type="non-terminal residue" evidence="1">
    <location>
        <position position="82"/>
    </location>
</feature>
<dbReference type="EMBL" id="BKCJ011863669">
    <property type="protein sequence ID" value="GFD59333.1"/>
    <property type="molecule type" value="Genomic_DNA"/>
</dbReference>
<accession>A0A699XJG2</accession>
<protein>
    <submittedName>
        <fullName evidence="1">Uncharacterized protein</fullName>
    </submittedName>
</protein>
<organism evidence="1">
    <name type="scientific">Tanacetum cinerariifolium</name>
    <name type="common">Dalmatian daisy</name>
    <name type="synonym">Chrysanthemum cinerariifolium</name>
    <dbReference type="NCBI Taxonomy" id="118510"/>
    <lineage>
        <taxon>Eukaryota</taxon>
        <taxon>Viridiplantae</taxon>
        <taxon>Streptophyta</taxon>
        <taxon>Embryophyta</taxon>
        <taxon>Tracheophyta</taxon>
        <taxon>Spermatophyta</taxon>
        <taxon>Magnoliopsida</taxon>
        <taxon>eudicotyledons</taxon>
        <taxon>Gunneridae</taxon>
        <taxon>Pentapetalae</taxon>
        <taxon>asterids</taxon>
        <taxon>campanulids</taxon>
        <taxon>Asterales</taxon>
        <taxon>Asteraceae</taxon>
        <taxon>Asteroideae</taxon>
        <taxon>Anthemideae</taxon>
        <taxon>Anthemidinae</taxon>
        <taxon>Tanacetum</taxon>
    </lineage>
</organism>
<sequence length="82" mass="9063">VLERGREELLNEPELDSMVGVLHDGKHHDVQHAFVKMAGGDGEDVDIGLRLCRFRTGEELGALLENLLAVEIESDLAEKLVD</sequence>
<evidence type="ECO:0000313" key="1">
    <source>
        <dbReference type="EMBL" id="GFD59333.1"/>
    </source>
</evidence>
<gene>
    <name evidence="1" type="ORF">Tci_931302</name>
</gene>
<dbReference type="AlphaFoldDB" id="A0A699XJG2"/>
<feature type="non-terminal residue" evidence="1">
    <location>
        <position position="1"/>
    </location>
</feature>
<comment type="caution">
    <text evidence="1">The sequence shown here is derived from an EMBL/GenBank/DDBJ whole genome shotgun (WGS) entry which is preliminary data.</text>
</comment>
<name>A0A699XJG2_TANCI</name>
<reference evidence="1" key="1">
    <citation type="journal article" date="2019" name="Sci. Rep.">
        <title>Draft genome of Tanacetum cinerariifolium, the natural source of mosquito coil.</title>
        <authorList>
            <person name="Yamashiro T."/>
            <person name="Shiraishi A."/>
            <person name="Satake H."/>
            <person name="Nakayama K."/>
        </authorList>
    </citation>
    <scope>NUCLEOTIDE SEQUENCE</scope>
</reference>
<proteinExistence type="predicted"/>